<reference evidence="3 4" key="1">
    <citation type="journal article" date="2012" name="Stand. Genomic Sci.">
        <title>Complete genome sequence of Terriglobus saanensis type strain SP1PR4(T), an Acidobacteria from tundra soil.</title>
        <authorList>
            <person name="Rawat S.R."/>
            <person name="Mannisto M.K."/>
            <person name="Starovoytov V."/>
            <person name="Goodwin L."/>
            <person name="Nolan M."/>
            <person name="Hauser L."/>
            <person name="Land M."/>
            <person name="Davenport K.W."/>
            <person name="Woyke T."/>
            <person name="Haggblom M.M."/>
        </authorList>
    </citation>
    <scope>NUCLEOTIDE SEQUENCE</scope>
    <source>
        <strain evidence="4">ATCC BAA-1853 / DSM 23119 / SP1PR4</strain>
    </source>
</reference>
<keyword evidence="1" id="KW-0732">Signal</keyword>
<dbReference type="InterPro" id="IPR012336">
    <property type="entry name" value="Thioredoxin-like_fold"/>
</dbReference>
<dbReference type="AlphaFoldDB" id="E8V8Q5"/>
<evidence type="ECO:0000313" key="3">
    <source>
        <dbReference type="EMBL" id="ADV84092.1"/>
    </source>
</evidence>
<protein>
    <recommendedName>
        <fullName evidence="2">Thioredoxin-like fold domain-containing protein</fullName>
    </recommendedName>
</protein>
<dbReference type="HOGENOM" id="CLU_106747_0_0_0"/>
<accession>E8V8Q5</accession>
<dbReference type="Proteomes" id="UP000006844">
    <property type="component" value="Chromosome"/>
</dbReference>
<dbReference type="KEGG" id="tsa:AciPR4_3338"/>
<proteinExistence type="predicted"/>
<sequence>MKTFPTFLAAAVVAAAALSPAAHAQFSAPPVSSQFRDTSMLKPPAGARVAVVEFEDLECPACAAAAPLVHRAVEQYHVPLVRYDFPLKMHVWSMDAAIYARWMQEKVSPKVADEYRASIFAAQQSIASKDDLLRATQKFTSDRKVALPFQVDPNGTLAAKVHADYALGEKLNVTRTPTIVVVTKDKYQIISGNETGTSDPNAIFGAIEAALAQTKAPAATATHPAHK</sequence>
<name>E8V8Q5_TERSS</name>
<evidence type="ECO:0000313" key="4">
    <source>
        <dbReference type="Proteomes" id="UP000006844"/>
    </source>
</evidence>
<evidence type="ECO:0000256" key="1">
    <source>
        <dbReference type="SAM" id="SignalP"/>
    </source>
</evidence>
<dbReference type="Gene3D" id="3.40.30.10">
    <property type="entry name" value="Glutaredoxin"/>
    <property type="match status" value="1"/>
</dbReference>
<dbReference type="RefSeq" id="WP_013569823.1">
    <property type="nucleotide sequence ID" value="NC_014963.1"/>
</dbReference>
<dbReference type="EMBL" id="CP002467">
    <property type="protein sequence ID" value="ADV84092.1"/>
    <property type="molecule type" value="Genomic_DNA"/>
</dbReference>
<dbReference type="STRING" id="401053.AciPR4_3338"/>
<evidence type="ECO:0000259" key="2">
    <source>
        <dbReference type="Pfam" id="PF13462"/>
    </source>
</evidence>
<dbReference type="OrthoDB" id="119649at2"/>
<gene>
    <name evidence="3" type="ordered locus">AciPR4_3338</name>
</gene>
<dbReference type="Pfam" id="PF13462">
    <property type="entry name" value="Thioredoxin_4"/>
    <property type="match status" value="1"/>
</dbReference>
<organism evidence="3 4">
    <name type="scientific">Terriglobus saanensis (strain ATCC BAA-1853 / DSM 23119 / SP1PR4)</name>
    <dbReference type="NCBI Taxonomy" id="401053"/>
    <lineage>
        <taxon>Bacteria</taxon>
        <taxon>Pseudomonadati</taxon>
        <taxon>Acidobacteriota</taxon>
        <taxon>Terriglobia</taxon>
        <taxon>Terriglobales</taxon>
        <taxon>Acidobacteriaceae</taxon>
        <taxon>Terriglobus</taxon>
    </lineage>
</organism>
<feature type="chain" id="PRO_5003232522" description="Thioredoxin-like fold domain-containing protein" evidence="1">
    <location>
        <begin position="25"/>
        <end position="227"/>
    </location>
</feature>
<dbReference type="SUPFAM" id="SSF52833">
    <property type="entry name" value="Thioredoxin-like"/>
    <property type="match status" value="1"/>
</dbReference>
<dbReference type="eggNOG" id="COG1651">
    <property type="taxonomic scope" value="Bacteria"/>
</dbReference>
<feature type="signal peptide" evidence="1">
    <location>
        <begin position="1"/>
        <end position="24"/>
    </location>
</feature>
<dbReference type="InterPro" id="IPR036249">
    <property type="entry name" value="Thioredoxin-like_sf"/>
</dbReference>
<keyword evidence="4" id="KW-1185">Reference proteome</keyword>
<feature type="domain" description="Thioredoxin-like fold" evidence="2">
    <location>
        <begin position="47"/>
        <end position="181"/>
    </location>
</feature>